<dbReference type="RefSeq" id="XP_022588649.2">
    <property type="nucleotide sequence ID" value="XM_022733775.2"/>
</dbReference>
<feature type="signal peptide" evidence="2">
    <location>
        <begin position="1"/>
        <end position="31"/>
    </location>
</feature>
<sequence length="278" mass="30429">MWTGWLGISFLLVPVPAWWLVCVLALPPVLAAVSPAAEISDVKGTATYSMPAVQSTDSPTTDTIETKGEALSSATCGSSPQEENPDGFDIAKLMNAVRIERSIKSNSKHSINKASFIDSTFLMGIVATVLVMLYAIKELTLEMSSQRRMLRRVDAEAPAALNGSCRKLDRASARGAAARWVFSARGLYLRRHQGKKKQSTKHRSVCCWALSLYVSAEHASYVADDGHTYLVSLDSRGLGRVVLPKTYSQQETEKLIGLFERALQYLKSVPPEDTSAFK</sequence>
<name>A0A6P5WDJ1_9EIME</name>
<dbReference type="OrthoDB" id="347524at2759"/>
<dbReference type="GeneID" id="34620527"/>
<gene>
    <name evidence="4" type="primary">LOC34620527</name>
</gene>
<reference evidence="4" key="1">
    <citation type="submission" date="2025-08" db="UniProtKB">
        <authorList>
            <consortium name="RefSeq"/>
        </authorList>
    </citation>
    <scope>IDENTIFICATION</scope>
</reference>
<evidence type="ECO:0000313" key="4">
    <source>
        <dbReference type="RefSeq" id="XP_022588649.2"/>
    </source>
</evidence>
<evidence type="ECO:0000256" key="1">
    <source>
        <dbReference type="SAM" id="Phobius"/>
    </source>
</evidence>
<protein>
    <submittedName>
        <fullName evidence="4">Uncharacterized protein LOC34620527</fullName>
    </submittedName>
</protein>
<keyword evidence="2" id="KW-0732">Signal</keyword>
<keyword evidence="1" id="KW-1133">Transmembrane helix</keyword>
<keyword evidence="1" id="KW-0472">Membrane</keyword>
<keyword evidence="3" id="KW-1185">Reference proteome</keyword>
<feature type="transmembrane region" description="Helical" evidence="1">
    <location>
        <begin position="116"/>
        <end position="136"/>
    </location>
</feature>
<evidence type="ECO:0000256" key="2">
    <source>
        <dbReference type="SAM" id="SignalP"/>
    </source>
</evidence>
<organism evidence="3 4">
    <name type="scientific">Cyclospora cayetanensis</name>
    <dbReference type="NCBI Taxonomy" id="88456"/>
    <lineage>
        <taxon>Eukaryota</taxon>
        <taxon>Sar</taxon>
        <taxon>Alveolata</taxon>
        <taxon>Apicomplexa</taxon>
        <taxon>Conoidasida</taxon>
        <taxon>Coccidia</taxon>
        <taxon>Eucoccidiorida</taxon>
        <taxon>Eimeriorina</taxon>
        <taxon>Eimeriidae</taxon>
        <taxon>Cyclospora</taxon>
    </lineage>
</organism>
<evidence type="ECO:0000313" key="3">
    <source>
        <dbReference type="Proteomes" id="UP000515125"/>
    </source>
</evidence>
<feature type="chain" id="PRO_5027686205" evidence="2">
    <location>
        <begin position="32"/>
        <end position="278"/>
    </location>
</feature>
<proteinExistence type="predicted"/>
<accession>A0A6P5WDJ1</accession>
<dbReference type="Proteomes" id="UP000515125">
    <property type="component" value="Unplaced"/>
</dbReference>
<dbReference type="AlphaFoldDB" id="A0A6P5WDJ1"/>
<keyword evidence="1" id="KW-0812">Transmembrane</keyword>